<dbReference type="SUPFAM" id="SSF51735">
    <property type="entry name" value="NAD(P)-binding Rossmann-fold domains"/>
    <property type="match status" value="1"/>
</dbReference>
<evidence type="ECO:0000313" key="14">
    <source>
        <dbReference type="EMBL" id="RQW10577.1"/>
    </source>
</evidence>
<evidence type="ECO:0000256" key="9">
    <source>
        <dbReference type="ARBA" id="ARBA00032024"/>
    </source>
</evidence>
<sequence length="312" mass="33511">MKSSPRIAVLGAGAMGSRIGAHLFEAGYAVVLYDSWKDHVAEIQRNGLRIVHEHSARTLRIKAASRPLPGEVYDYVLLLTKSGQTDEALSGFRDIIGTDTHVVSLQNGIAGIEILPRYIPKERILAGVTTYSSDLLGPGAVQIGGSGITYLSRLTGGSSPAVDLLEATFNAAGFQTVVSEDAMQMIWEKLAFNASINPVTALTRLNAGEAGTHPLGIELMSSIVGEVAAVGHRLGINVRTDEVMNQLRRACEPEACGDHLPSMLQDVLKGRMTEIEALNGAVIRLAGDFGMDLPYNRALYRMVKMLDEIKGT</sequence>
<name>A0A3N9P5I0_9BACL</name>
<dbReference type="PANTHER" id="PTHR43765">
    <property type="entry name" value="2-DEHYDROPANTOATE 2-REDUCTASE-RELATED"/>
    <property type="match status" value="1"/>
</dbReference>
<dbReference type="SUPFAM" id="SSF48179">
    <property type="entry name" value="6-phosphogluconate dehydrogenase C-terminal domain-like"/>
    <property type="match status" value="1"/>
</dbReference>
<dbReference type="InterPro" id="IPR013328">
    <property type="entry name" value="6PGD_dom2"/>
</dbReference>
<dbReference type="EMBL" id="RQPI01000008">
    <property type="protein sequence ID" value="RQW10577.1"/>
    <property type="molecule type" value="Genomic_DNA"/>
</dbReference>
<dbReference type="Pfam" id="PF08546">
    <property type="entry name" value="ApbA_C"/>
    <property type="match status" value="1"/>
</dbReference>
<protein>
    <recommendedName>
        <fullName evidence="5 11">2-dehydropantoate 2-reductase</fullName>
        <ecNumber evidence="4 11">1.1.1.169</ecNumber>
    </recommendedName>
    <alternativeName>
        <fullName evidence="9 11">Ketopantoate reductase</fullName>
    </alternativeName>
</protein>
<evidence type="ECO:0000256" key="10">
    <source>
        <dbReference type="ARBA" id="ARBA00048793"/>
    </source>
</evidence>
<dbReference type="Gene3D" id="1.10.1040.10">
    <property type="entry name" value="N-(1-d-carboxylethyl)-l-norvaline Dehydrogenase, domain 2"/>
    <property type="match status" value="1"/>
</dbReference>
<comment type="pathway">
    <text evidence="2 11">Cofactor biosynthesis; (R)-pantothenate biosynthesis; (R)-pantoate from 3-methyl-2-oxobutanoate: step 2/2.</text>
</comment>
<dbReference type="GO" id="GO:0050661">
    <property type="term" value="F:NADP binding"/>
    <property type="evidence" value="ECO:0007669"/>
    <property type="project" value="TreeGrafter"/>
</dbReference>
<dbReference type="InterPro" id="IPR036291">
    <property type="entry name" value="NAD(P)-bd_dom_sf"/>
</dbReference>
<dbReference type="GO" id="GO:0015940">
    <property type="term" value="P:pantothenate biosynthetic process"/>
    <property type="evidence" value="ECO:0007669"/>
    <property type="project" value="UniProtKB-UniPathway"/>
</dbReference>
<dbReference type="NCBIfam" id="TIGR00745">
    <property type="entry name" value="apbA_panE"/>
    <property type="match status" value="1"/>
</dbReference>
<proteinExistence type="inferred from homology"/>
<dbReference type="RefSeq" id="WP_124696324.1">
    <property type="nucleotide sequence ID" value="NZ_JBHUFE010000010.1"/>
</dbReference>
<evidence type="ECO:0000256" key="4">
    <source>
        <dbReference type="ARBA" id="ARBA00013014"/>
    </source>
</evidence>
<dbReference type="GO" id="GO:0008677">
    <property type="term" value="F:2-dehydropantoate 2-reductase activity"/>
    <property type="evidence" value="ECO:0007669"/>
    <property type="project" value="UniProtKB-EC"/>
</dbReference>
<dbReference type="InterPro" id="IPR050838">
    <property type="entry name" value="Ketopantoate_reductase"/>
</dbReference>
<comment type="function">
    <text evidence="1 11">Catalyzes the NADPH-dependent reduction of ketopantoate into pantoic acid.</text>
</comment>
<accession>A0A3N9P5I0</accession>
<evidence type="ECO:0000256" key="1">
    <source>
        <dbReference type="ARBA" id="ARBA00002919"/>
    </source>
</evidence>
<dbReference type="FunFam" id="1.10.1040.10:FF:000017">
    <property type="entry name" value="2-dehydropantoate 2-reductase"/>
    <property type="match status" value="1"/>
</dbReference>
<dbReference type="Pfam" id="PF02558">
    <property type="entry name" value="ApbA"/>
    <property type="match status" value="1"/>
</dbReference>
<evidence type="ECO:0000256" key="3">
    <source>
        <dbReference type="ARBA" id="ARBA00007870"/>
    </source>
</evidence>
<feature type="domain" description="Ketopantoate reductase C-terminal" evidence="13">
    <location>
        <begin position="181"/>
        <end position="306"/>
    </location>
</feature>
<comment type="catalytic activity">
    <reaction evidence="10 11">
        <text>(R)-pantoate + NADP(+) = 2-dehydropantoate + NADPH + H(+)</text>
        <dbReference type="Rhea" id="RHEA:16233"/>
        <dbReference type="ChEBI" id="CHEBI:11561"/>
        <dbReference type="ChEBI" id="CHEBI:15378"/>
        <dbReference type="ChEBI" id="CHEBI:15980"/>
        <dbReference type="ChEBI" id="CHEBI:57783"/>
        <dbReference type="ChEBI" id="CHEBI:58349"/>
        <dbReference type="EC" id="1.1.1.169"/>
    </reaction>
</comment>
<comment type="similarity">
    <text evidence="3 11">Belongs to the ketopantoate reductase family.</text>
</comment>
<dbReference type="InterPro" id="IPR003710">
    <property type="entry name" value="ApbA"/>
</dbReference>
<dbReference type="InterPro" id="IPR013752">
    <property type="entry name" value="KPA_reductase"/>
</dbReference>
<reference evidence="14 15" key="1">
    <citation type="submission" date="2018-11" db="EMBL/GenBank/DDBJ databases">
        <title>Genome sequence of strain 7197.</title>
        <authorList>
            <person name="Gao J."/>
            <person name="Sun J."/>
        </authorList>
    </citation>
    <scope>NUCLEOTIDE SEQUENCE [LARGE SCALE GENOMIC DNA]</scope>
    <source>
        <strain evidence="14 15">7197</strain>
    </source>
</reference>
<organism evidence="14 15">
    <name type="scientific">Paenibacillus rhizophilus</name>
    <dbReference type="NCBI Taxonomy" id="1850366"/>
    <lineage>
        <taxon>Bacteria</taxon>
        <taxon>Bacillati</taxon>
        <taxon>Bacillota</taxon>
        <taxon>Bacilli</taxon>
        <taxon>Bacillales</taxon>
        <taxon>Paenibacillaceae</taxon>
        <taxon>Paenibacillus</taxon>
    </lineage>
</organism>
<keyword evidence="15" id="KW-1185">Reference proteome</keyword>
<evidence type="ECO:0000313" key="15">
    <source>
        <dbReference type="Proteomes" id="UP000282529"/>
    </source>
</evidence>
<dbReference type="GO" id="GO:0005737">
    <property type="term" value="C:cytoplasm"/>
    <property type="evidence" value="ECO:0007669"/>
    <property type="project" value="TreeGrafter"/>
</dbReference>
<gene>
    <name evidence="14" type="ORF">EH198_15030</name>
</gene>
<dbReference type="EC" id="1.1.1.169" evidence="4 11"/>
<evidence type="ECO:0000259" key="12">
    <source>
        <dbReference type="Pfam" id="PF02558"/>
    </source>
</evidence>
<comment type="caution">
    <text evidence="14">The sequence shown here is derived from an EMBL/GenBank/DDBJ whole genome shotgun (WGS) entry which is preliminary data.</text>
</comment>
<evidence type="ECO:0000256" key="2">
    <source>
        <dbReference type="ARBA" id="ARBA00004994"/>
    </source>
</evidence>
<dbReference type="UniPathway" id="UPA00028">
    <property type="reaction ID" value="UER00004"/>
</dbReference>
<dbReference type="Gene3D" id="3.40.50.720">
    <property type="entry name" value="NAD(P)-binding Rossmann-like Domain"/>
    <property type="match status" value="1"/>
</dbReference>
<dbReference type="Proteomes" id="UP000282529">
    <property type="component" value="Unassembled WGS sequence"/>
</dbReference>
<dbReference type="AlphaFoldDB" id="A0A3N9P5I0"/>
<evidence type="ECO:0000259" key="13">
    <source>
        <dbReference type="Pfam" id="PF08546"/>
    </source>
</evidence>
<evidence type="ECO:0000256" key="7">
    <source>
        <dbReference type="ARBA" id="ARBA00022857"/>
    </source>
</evidence>
<keyword evidence="7 11" id="KW-0521">NADP</keyword>
<evidence type="ECO:0000256" key="5">
    <source>
        <dbReference type="ARBA" id="ARBA00019465"/>
    </source>
</evidence>
<keyword evidence="8 11" id="KW-0560">Oxidoreductase</keyword>
<dbReference type="InterPro" id="IPR013332">
    <property type="entry name" value="KPR_N"/>
</dbReference>
<dbReference type="PANTHER" id="PTHR43765:SF2">
    <property type="entry name" value="2-DEHYDROPANTOATE 2-REDUCTASE"/>
    <property type="match status" value="1"/>
</dbReference>
<dbReference type="InterPro" id="IPR008927">
    <property type="entry name" value="6-PGluconate_DH-like_C_sf"/>
</dbReference>
<evidence type="ECO:0000256" key="11">
    <source>
        <dbReference type="RuleBase" id="RU362068"/>
    </source>
</evidence>
<evidence type="ECO:0000256" key="8">
    <source>
        <dbReference type="ARBA" id="ARBA00023002"/>
    </source>
</evidence>
<dbReference type="OrthoDB" id="9793586at2"/>
<evidence type="ECO:0000256" key="6">
    <source>
        <dbReference type="ARBA" id="ARBA00022655"/>
    </source>
</evidence>
<feature type="domain" description="Ketopantoate reductase N-terminal" evidence="12">
    <location>
        <begin position="7"/>
        <end position="154"/>
    </location>
</feature>
<keyword evidence="6 11" id="KW-0566">Pantothenate biosynthesis</keyword>